<sequence length="113" mass="12843">MTGNLAGHSAEIEALTKVEPGELYNGAKVTKMENDIKKLLGRYGYAYPRVQSQPEINDSDKTVKLHVNVDAGNRYYVRKIRFEGNDTSKDAVLRREMRQMEGAWLGERPRRSG</sequence>
<name>A0A2X3ENS2_KLEPN</name>
<evidence type="ECO:0000256" key="2">
    <source>
        <dbReference type="ARBA" id="ARBA00023136"/>
    </source>
</evidence>
<reference evidence="4 5" key="1">
    <citation type="submission" date="2018-06" db="EMBL/GenBank/DDBJ databases">
        <authorList>
            <consortium name="Pathogen Informatics"/>
            <person name="Doyle S."/>
        </authorList>
    </citation>
    <scope>NUCLEOTIDE SEQUENCE [LARGE SCALE GENOMIC DNA]</scope>
    <source>
        <strain evidence="4 5">NCTC9128</strain>
    </source>
</reference>
<dbReference type="InterPro" id="IPR034746">
    <property type="entry name" value="POTRA"/>
</dbReference>
<protein>
    <submittedName>
        <fullName evidence="4">Outer membrane protein assembly factor YaeT</fullName>
    </submittedName>
</protein>
<evidence type="ECO:0000313" key="5">
    <source>
        <dbReference type="Proteomes" id="UP000251088"/>
    </source>
</evidence>
<evidence type="ECO:0000259" key="3">
    <source>
        <dbReference type="PROSITE" id="PS51779"/>
    </source>
</evidence>
<accession>A0A2X3ENS2</accession>
<dbReference type="Proteomes" id="UP000251088">
    <property type="component" value="Unassembled WGS sequence"/>
</dbReference>
<dbReference type="EMBL" id="UAWN01000014">
    <property type="protein sequence ID" value="SQC39086.1"/>
    <property type="molecule type" value="Genomic_DNA"/>
</dbReference>
<dbReference type="GO" id="GO:0019867">
    <property type="term" value="C:outer membrane"/>
    <property type="evidence" value="ECO:0007669"/>
    <property type="project" value="InterPro"/>
</dbReference>
<dbReference type="Gene3D" id="3.10.20.310">
    <property type="entry name" value="membrane protein fhac"/>
    <property type="match status" value="2"/>
</dbReference>
<feature type="domain" description="POTRA" evidence="3">
    <location>
        <begin position="1"/>
        <end position="72"/>
    </location>
</feature>
<evidence type="ECO:0000313" key="4">
    <source>
        <dbReference type="EMBL" id="SQC39086.1"/>
    </source>
</evidence>
<dbReference type="FunFam" id="3.10.20.310:FF:000005">
    <property type="entry name" value="Outer membrane protein assembly factor BamA"/>
    <property type="match status" value="1"/>
</dbReference>
<proteinExistence type="predicted"/>
<dbReference type="PROSITE" id="PS51779">
    <property type="entry name" value="POTRA"/>
    <property type="match status" value="2"/>
</dbReference>
<feature type="domain" description="POTRA" evidence="3">
    <location>
        <begin position="75"/>
        <end position="113"/>
    </location>
</feature>
<keyword evidence="2" id="KW-0472">Membrane</keyword>
<dbReference type="InterPro" id="IPR010827">
    <property type="entry name" value="BamA/TamA_POTRA"/>
</dbReference>
<evidence type="ECO:0000256" key="1">
    <source>
        <dbReference type="ARBA" id="ARBA00004370"/>
    </source>
</evidence>
<organism evidence="4 5">
    <name type="scientific">Klebsiella pneumoniae</name>
    <dbReference type="NCBI Taxonomy" id="573"/>
    <lineage>
        <taxon>Bacteria</taxon>
        <taxon>Pseudomonadati</taxon>
        <taxon>Pseudomonadota</taxon>
        <taxon>Gammaproteobacteria</taxon>
        <taxon>Enterobacterales</taxon>
        <taxon>Enterobacteriaceae</taxon>
        <taxon>Klebsiella/Raoultella group</taxon>
        <taxon>Klebsiella</taxon>
        <taxon>Klebsiella pneumoniae complex</taxon>
    </lineage>
</organism>
<dbReference type="Pfam" id="PF07244">
    <property type="entry name" value="POTRA"/>
    <property type="match status" value="2"/>
</dbReference>
<comment type="subcellular location">
    <subcellularLocation>
        <location evidence="1">Membrane</location>
    </subcellularLocation>
</comment>
<gene>
    <name evidence="4" type="primary">yaeT_6</name>
    <name evidence="4" type="ORF">NCTC9128_05213</name>
</gene>
<dbReference type="AlphaFoldDB" id="A0A2X3ENS2"/>